<evidence type="ECO:0000259" key="2">
    <source>
        <dbReference type="SMART" id="SM00992"/>
    </source>
</evidence>
<reference evidence="3 4" key="1">
    <citation type="submission" date="2024-09" db="EMBL/GenBank/DDBJ databases">
        <authorList>
            <person name="Sun Q."/>
            <person name="Mori K."/>
        </authorList>
    </citation>
    <scope>NUCLEOTIDE SEQUENCE [LARGE SCALE GENOMIC DNA]</scope>
    <source>
        <strain evidence="3 4">ATCC 51285</strain>
    </source>
</reference>
<dbReference type="InterPro" id="IPR011722">
    <property type="entry name" value="Hemimethylated_DNA-bd_dom"/>
</dbReference>
<dbReference type="NCBIfam" id="TIGR02097">
    <property type="entry name" value="yccV"/>
    <property type="match status" value="1"/>
</dbReference>
<evidence type="ECO:0000313" key="4">
    <source>
        <dbReference type="Proteomes" id="UP001589628"/>
    </source>
</evidence>
<dbReference type="EMBL" id="JBHLZN010000001">
    <property type="protein sequence ID" value="MFB9884907.1"/>
    <property type="molecule type" value="Genomic_DNA"/>
</dbReference>
<dbReference type="Pfam" id="PF08755">
    <property type="entry name" value="YccV-like"/>
    <property type="match status" value="1"/>
</dbReference>
<dbReference type="Proteomes" id="UP001589628">
    <property type="component" value="Unassembled WGS sequence"/>
</dbReference>
<evidence type="ECO:0000313" key="3">
    <source>
        <dbReference type="EMBL" id="MFB9884907.1"/>
    </source>
</evidence>
<protein>
    <recommendedName>
        <fullName evidence="1">Heat shock protein HspQ</fullName>
    </recommendedName>
</protein>
<keyword evidence="4" id="KW-1185">Reference proteome</keyword>
<dbReference type="SUPFAM" id="SSF141255">
    <property type="entry name" value="YccV-like"/>
    <property type="match status" value="1"/>
</dbReference>
<proteinExistence type="predicted"/>
<evidence type="ECO:0000256" key="1">
    <source>
        <dbReference type="NCBIfam" id="TIGR02097"/>
    </source>
</evidence>
<keyword evidence="3" id="KW-0346">Stress response</keyword>
<feature type="domain" description="Hemimethylated DNA-binding" evidence="2">
    <location>
        <begin position="6"/>
        <end position="109"/>
    </location>
</feature>
<dbReference type="Gene3D" id="2.30.30.390">
    <property type="entry name" value="Hemimethylated DNA-binding domain"/>
    <property type="match status" value="1"/>
</dbReference>
<organism evidence="3 4">
    <name type="scientific">Balneatrix alpica</name>
    <dbReference type="NCBI Taxonomy" id="75684"/>
    <lineage>
        <taxon>Bacteria</taxon>
        <taxon>Pseudomonadati</taxon>
        <taxon>Pseudomonadota</taxon>
        <taxon>Gammaproteobacteria</taxon>
        <taxon>Oceanospirillales</taxon>
        <taxon>Balneatrichaceae</taxon>
        <taxon>Balneatrix</taxon>
    </lineage>
</organism>
<comment type="caution">
    <text evidence="3">The sequence shown here is derived from an EMBL/GenBank/DDBJ whole genome shotgun (WGS) entry which is preliminary data.</text>
</comment>
<dbReference type="SMART" id="SM00992">
    <property type="entry name" value="YccV-like"/>
    <property type="match status" value="1"/>
</dbReference>
<name>A0ABV5Z6L4_9GAMM</name>
<dbReference type="InterPro" id="IPR036623">
    <property type="entry name" value="Hemimethylated_DNA-bd_sf"/>
</dbReference>
<accession>A0ABV5Z6L4</accession>
<sequence length="113" mass="13104">MMRYRQAKYAIGQIVEHRHLGYHGVVIDVDYAYALDPQTFVEVNASLLEQGLPALDPDQPFYMLLTSETEDQLYVSEANLEEVMDDEAIQHEDLDLYFMGRQSGHYLPKHAFH</sequence>
<gene>
    <name evidence="3" type="primary">hspQ</name>
    <name evidence="3" type="ORF">ACFFLH_00565</name>
</gene>
<dbReference type="RefSeq" id="WP_081414440.1">
    <property type="nucleotide sequence ID" value="NZ_JAUESS010000002.1"/>
</dbReference>